<reference evidence="5 6" key="1">
    <citation type="submission" date="2024-06" db="EMBL/GenBank/DDBJ databases">
        <authorList>
            <person name="Campbell A.G."/>
        </authorList>
    </citation>
    <scope>NUCLEOTIDE SEQUENCE [LARGE SCALE GENOMIC DNA]</scope>
    <source>
        <strain evidence="5 6">EM12</strain>
    </source>
</reference>
<dbReference type="Gene3D" id="2.160.20.10">
    <property type="entry name" value="Single-stranded right-handed beta-helix, Pectin lyase-like"/>
    <property type="match status" value="2"/>
</dbReference>
<dbReference type="InterPro" id="IPR012334">
    <property type="entry name" value="Pectin_lyas_fold"/>
</dbReference>
<dbReference type="InterPro" id="IPR050909">
    <property type="entry name" value="Bact_Autotransporter_VF"/>
</dbReference>
<dbReference type="Pfam" id="PF05860">
    <property type="entry name" value="TPS"/>
    <property type="match status" value="1"/>
</dbReference>
<dbReference type="PANTHER" id="PTHR12338:SF8">
    <property type="entry name" value="HEME_HEMOPEXIN-BINDING PROTEIN"/>
    <property type="match status" value="1"/>
</dbReference>
<gene>
    <name evidence="5" type="ORF">ABS772_21605</name>
</gene>
<dbReference type="SMART" id="SM00912">
    <property type="entry name" value="Haemagg_act"/>
    <property type="match status" value="1"/>
</dbReference>
<feature type="non-terminal residue" evidence="5">
    <location>
        <position position="619"/>
    </location>
</feature>
<name>A0ABV1QSX2_9HYPH</name>
<sequence length="619" mass="59974">MAPSASPRARAFTRALLASTALVGVGLVPLRAEPLPTGGQVVSGGVTIGSPNHGALAITQSSQTAIVNWQGFSIGQGHRVEIRQPDASAAILNRVTGATPSTIAGRLDANGQVYLVNPNGITITRTGRVNAAGFVASSLGISDEDFKAGRRAFRGAGASAPVTNRGAVTIGRGGYAALIGGQVTNTGTISVPMGRVGLGAGERATLDLSGDGFLQVAVPTRAKGRGALVSNAGVIAADGGSVTLSAAAARDMARQAVNLSGVVEARSVSGKNGRITLSGGDGAVAVTASARLDASGRDGADGGRVTIGGGRLAVAGTVDVSGARGGRARLHGRETLALSGAVAAEGRTGRGGRVVATAPAIATHAALIAASGATGGGTVRIGGGREGTGRLAHARSVDVDATTTIRADAAVNGDGGDVVVWSDAATRFAGTITARGGAQGGNGGQAEVSSKGVLSYAGFTDLTAAKGSFGTLLLDPYNVTIANGAQTTGSGFTADADDSVINAGTLLTALGSANVTVSTGTAGSAGNQAGNITLAAGAPLSWNTGASLTLQAAGAVTLDSAITAQAGGLTIAAGTSSPSTASAAIAVARFTLVSGNWVQNSATLPGFAAGDFRVGGGPF</sequence>
<proteinExistence type="predicted"/>
<dbReference type="InterPro" id="IPR011050">
    <property type="entry name" value="Pectin_lyase_fold/virulence"/>
</dbReference>
<dbReference type="NCBIfam" id="TIGR01901">
    <property type="entry name" value="adhes_NPXG"/>
    <property type="match status" value="1"/>
</dbReference>
<evidence type="ECO:0000256" key="2">
    <source>
        <dbReference type="ARBA" id="ARBA00022525"/>
    </source>
</evidence>
<evidence type="ECO:0000256" key="3">
    <source>
        <dbReference type="ARBA" id="ARBA00022729"/>
    </source>
</evidence>
<organism evidence="5 6">
    <name type="scientific">Methylorubrum podarium</name>
    <dbReference type="NCBI Taxonomy" id="200476"/>
    <lineage>
        <taxon>Bacteria</taxon>
        <taxon>Pseudomonadati</taxon>
        <taxon>Pseudomonadota</taxon>
        <taxon>Alphaproteobacteria</taxon>
        <taxon>Hyphomicrobiales</taxon>
        <taxon>Methylobacteriaceae</taxon>
        <taxon>Methylorubrum</taxon>
    </lineage>
</organism>
<comment type="subcellular location">
    <subcellularLocation>
        <location evidence="1">Secreted</location>
    </subcellularLocation>
</comment>
<dbReference type="InterPro" id="IPR008638">
    <property type="entry name" value="FhaB/CdiA-like_TPS"/>
</dbReference>
<dbReference type="PANTHER" id="PTHR12338">
    <property type="entry name" value="AUTOTRANSPORTER"/>
    <property type="match status" value="1"/>
</dbReference>
<keyword evidence="2" id="KW-0964">Secreted</keyword>
<dbReference type="RefSeq" id="WP_350396814.1">
    <property type="nucleotide sequence ID" value="NZ_JBELQE010000111.1"/>
</dbReference>
<evidence type="ECO:0000313" key="5">
    <source>
        <dbReference type="EMBL" id="MER2252522.1"/>
    </source>
</evidence>
<evidence type="ECO:0000313" key="6">
    <source>
        <dbReference type="Proteomes" id="UP001480955"/>
    </source>
</evidence>
<dbReference type="EMBL" id="JBELQE010000111">
    <property type="protein sequence ID" value="MER2252522.1"/>
    <property type="molecule type" value="Genomic_DNA"/>
</dbReference>
<accession>A0ABV1QSX2</accession>
<keyword evidence="6" id="KW-1185">Reference proteome</keyword>
<comment type="caution">
    <text evidence="5">The sequence shown here is derived from an EMBL/GenBank/DDBJ whole genome shotgun (WGS) entry which is preliminary data.</text>
</comment>
<feature type="domain" description="Filamentous haemagglutinin FhaB/tRNA nuclease CdiA-like TPS" evidence="4">
    <location>
        <begin position="32"/>
        <end position="145"/>
    </location>
</feature>
<dbReference type="SUPFAM" id="SSF51126">
    <property type="entry name" value="Pectin lyase-like"/>
    <property type="match status" value="1"/>
</dbReference>
<dbReference type="Proteomes" id="UP001480955">
    <property type="component" value="Unassembled WGS sequence"/>
</dbReference>
<evidence type="ECO:0000259" key="4">
    <source>
        <dbReference type="SMART" id="SM00912"/>
    </source>
</evidence>
<protein>
    <submittedName>
        <fullName evidence="5">Filamentous hemagglutinin N-terminal domain-containing protein</fullName>
    </submittedName>
</protein>
<evidence type="ECO:0000256" key="1">
    <source>
        <dbReference type="ARBA" id="ARBA00004613"/>
    </source>
</evidence>
<keyword evidence="3" id="KW-0732">Signal</keyword>